<evidence type="ECO:0000313" key="4">
    <source>
        <dbReference type="Proteomes" id="UP001295444"/>
    </source>
</evidence>
<organism evidence="3 4">
    <name type="scientific">Pelobates cultripes</name>
    <name type="common">Western spadefoot toad</name>
    <dbReference type="NCBI Taxonomy" id="61616"/>
    <lineage>
        <taxon>Eukaryota</taxon>
        <taxon>Metazoa</taxon>
        <taxon>Chordata</taxon>
        <taxon>Craniata</taxon>
        <taxon>Vertebrata</taxon>
        <taxon>Euteleostomi</taxon>
        <taxon>Amphibia</taxon>
        <taxon>Batrachia</taxon>
        <taxon>Anura</taxon>
        <taxon>Pelobatoidea</taxon>
        <taxon>Pelobatidae</taxon>
        <taxon>Pelobates</taxon>
    </lineage>
</organism>
<feature type="compositionally biased region" description="Basic and acidic residues" evidence="2">
    <location>
        <begin position="331"/>
        <end position="347"/>
    </location>
</feature>
<dbReference type="FunFam" id="3.30.70.1820:FF:000002">
    <property type="entry name" value="LINE-1 retrotransposable element ORF1 protein"/>
    <property type="match status" value="1"/>
</dbReference>
<keyword evidence="4" id="KW-1185">Reference proteome</keyword>
<dbReference type="InterPro" id="IPR004244">
    <property type="entry name" value="Transposase_22"/>
</dbReference>
<evidence type="ECO:0008006" key="5">
    <source>
        <dbReference type="Google" id="ProtNLM"/>
    </source>
</evidence>
<name>A0AAD1SGQ0_PELCU</name>
<dbReference type="PANTHER" id="PTHR11505">
    <property type="entry name" value="L1 TRANSPOSABLE ELEMENT-RELATED"/>
    <property type="match status" value="1"/>
</dbReference>
<evidence type="ECO:0000313" key="3">
    <source>
        <dbReference type="EMBL" id="CAH2299950.1"/>
    </source>
</evidence>
<dbReference type="Proteomes" id="UP001295444">
    <property type="component" value="Chromosome 06"/>
</dbReference>
<feature type="region of interest" description="Disordered" evidence="2">
    <location>
        <begin position="1"/>
        <end position="48"/>
    </location>
</feature>
<dbReference type="Gene3D" id="3.30.70.1820">
    <property type="entry name" value="L1 transposable element, RRM domain"/>
    <property type="match status" value="1"/>
</dbReference>
<proteinExistence type="inferred from homology"/>
<evidence type="ECO:0000256" key="2">
    <source>
        <dbReference type="SAM" id="MobiDB-lite"/>
    </source>
</evidence>
<dbReference type="AlphaFoldDB" id="A0AAD1SGQ0"/>
<feature type="compositionally biased region" description="Basic and acidic residues" evidence="2">
    <location>
        <begin position="304"/>
        <end position="314"/>
    </location>
</feature>
<accession>A0AAD1SGQ0</accession>
<comment type="similarity">
    <text evidence="1">Belongs to the transposase 22 family.</text>
</comment>
<protein>
    <recommendedName>
        <fullName evidence="5">L1 transposable element RRM domain-containing protein</fullName>
    </recommendedName>
</protein>
<feature type="region of interest" description="Disordered" evidence="2">
    <location>
        <begin position="301"/>
        <end position="347"/>
    </location>
</feature>
<sequence>MAGGKKKKELPPSVATLFRTPGEAQRPTQSNHEEDKGSDSEWGAHTPTPLAPLTIGVLQSLLREATADIKTHVAEEISKQLTGLRADVEALTTCTDQTEVRLTTLATASTAQSQEISYLHGRLTAMEDSLEDLNNRSRRNNIRIRGLPESIPPESLMVTLKGIFAKMAPEIPSPLLEIDSAHRALRPRTLNIFTPRDVIIRLHYFQTKEKIMQIARIHPPQYAGAHITLFQDLAPTTLKKRQDLKPLTLALQERGIKYTWGHPFKLLIRKEDQTHILISAAEIGPMADSLGIQLLNQTTLSNYRGRDRSRDRPRSPRPAKQQRFPQTTKGIDGERHEEEIPPPHRQN</sequence>
<gene>
    <name evidence="3" type="ORF">PECUL_23A035514</name>
</gene>
<reference evidence="3" key="1">
    <citation type="submission" date="2022-03" db="EMBL/GenBank/DDBJ databases">
        <authorList>
            <person name="Alioto T."/>
            <person name="Alioto T."/>
            <person name="Gomez Garrido J."/>
        </authorList>
    </citation>
    <scope>NUCLEOTIDE SEQUENCE</scope>
</reference>
<evidence type="ECO:0000256" key="1">
    <source>
        <dbReference type="ARBA" id="ARBA00061640"/>
    </source>
</evidence>
<dbReference type="EMBL" id="OW240917">
    <property type="protein sequence ID" value="CAH2299950.1"/>
    <property type="molecule type" value="Genomic_DNA"/>
</dbReference>